<dbReference type="EMBL" id="AYXT01000001">
    <property type="protein sequence ID" value="ETF04620.1"/>
    <property type="molecule type" value="Genomic_DNA"/>
</dbReference>
<organism evidence="1 2">
    <name type="scientific">Advenella kashmirensis W13003</name>
    <dbReference type="NCBI Taxonomy" id="1424334"/>
    <lineage>
        <taxon>Bacteria</taxon>
        <taxon>Pseudomonadati</taxon>
        <taxon>Pseudomonadota</taxon>
        <taxon>Betaproteobacteria</taxon>
        <taxon>Burkholderiales</taxon>
        <taxon>Alcaligenaceae</taxon>
    </lineage>
</organism>
<protein>
    <submittedName>
        <fullName evidence="1">Uncharacterized protein</fullName>
    </submittedName>
</protein>
<evidence type="ECO:0000313" key="2">
    <source>
        <dbReference type="Proteomes" id="UP000018733"/>
    </source>
</evidence>
<dbReference type="Proteomes" id="UP000018733">
    <property type="component" value="Unassembled WGS sequence"/>
</dbReference>
<sequence>MLQQDLAIKGKVHPLKKGGLCPCGSGRFFV</sequence>
<keyword evidence="2" id="KW-1185">Reference proteome</keyword>
<proteinExistence type="predicted"/>
<reference evidence="1 2" key="1">
    <citation type="journal article" date="2014" name="Genome Announc.">
        <title>Draft Genome Sequence of Advenella kashmirensis Strain W13003, a Polycyclic Aromatic Hydrocarbon-Degrading Bacterium.</title>
        <authorList>
            <person name="Wang X."/>
            <person name="Jin D."/>
            <person name="Zhou L."/>
            <person name="Wu L."/>
            <person name="An W."/>
            <person name="Zhao L."/>
        </authorList>
    </citation>
    <scope>NUCLEOTIDE SEQUENCE [LARGE SCALE GENOMIC DNA]</scope>
    <source>
        <strain evidence="1 2">W13003</strain>
    </source>
</reference>
<name>V8QZ82_9BURK</name>
<evidence type="ECO:0000313" key="1">
    <source>
        <dbReference type="EMBL" id="ETF04620.1"/>
    </source>
</evidence>
<accession>V8QZ82</accession>
<gene>
    <name evidence="1" type="ORF">W822_00555</name>
</gene>
<dbReference type="STRING" id="1424334.W822_00555"/>
<comment type="caution">
    <text evidence="1">The sequence shown here is derived from an EMBL/GenBank/DDBJ whole genome shotgun (WGS) entry which is preliminary data.</text>
</comment>
<dbReference type="AlphaFoldDB" id="V8QZ82"/>
<dbReference type="HOGENOM" id="CLU_3401764_0_0_4"/>